<dbReference type="HOGENOM" id="CLU_812293_0_0_1"/>
<proteinExistence type="predicted"/>
<reference evidence="2" key="2">
    <citation type="submission" date="2018-04" db="EMBL/GenBank/DDBJ databases">
        <title>OnivRS2 (Oryza nivara Reference Sequence Version 2).</title>
        <authorList>
            <person name="Zhang J."/>
            <person name="Kudrna D."/>
            <person name="Lee S."/>
            <person name="Talag J."/>
            <person name="Rajasekar S."/>
            <person name="Welchert J."/>
            <person name="Hsing Y.-I."/>
            <person name="Wing R.A."/>
        </authorList>
    </citation>
    <scope>NUCLEOTIDE SEQUENCE [LARGE SCALE GENOMIC DNA]</scope>
</reference>
<evidence type="ECO:0000313" key="2">
    <source>
        <dbReference type="EnsemblPlants" id="ONIVA01G04550.1"/>
    </source>
</evidence>
<reference evidence="2" key="1">
    <citation type="submission" date="2015-04" db="UniProtKB">
        <authorList>
            <consortium name="EnsemblPlants"/>
        </authorList>
    </citation>
    <scope>IDENTIFICATION</scope>
    <source>
        <strain evidence="2">SL10</strain>
    </source>
</reference>
<dbReference type="OMA" id="SSIWETW"/>
<dbReference type="Gramene" id="ONIVA01G04550.1">
    <property type="protein sequence ID" value="ONIVA01G04550.1"/>
    <property type="gene ID" value="ONIVA01G04550"/>
</dbReference>
<dbReference type="STRING" id="4536.A0A0E0FGN4"/>
<organism evidence="2">
    <name type="scientific">Oryza nivara</name>
    <name type="common">Indian wild rice</name>
    <name type="synonym">Oryza sativa f. spontanea</name>
    <dbReference type="NCBI Taxonomy" id="4536"/>
    <lineage>
        <taxon>Eukaryota</taxon>
        <taxon>Viridiplantae</taxon>
        <taxon>Streptophyta</taxon>
        <taxon>Embryophyta</taxon>
        <taxon>Tracheophyta</taxon>
        <taxon>Spermatophyta</taxon>
        <taxon>Magnoliopsida</taxon>
        <taxon>Liliopsida</taxon>
        <taxon>Poales</taxon>
        <taxon>Poaceae</taxon>
        <taxon>BOP clade</taxon>
        <taxon>Oryzoideae</taxon>
        <taxon>Oryzeae</taxon>
        <taxon>Oryzinae</taxon>
        <taxon>Oryza</taxon>
    </lineage>
</organism>
<keyword evidence="3" id="KW-1185">Reference proteome</keyword>
<dbReference type="AlphaFoldDB" id="A0A0E0FGN4"/>
<dbReference type="Pfam" id="PF01190">
    <property type="entry name" value="Pollen_Ole_e_1"/>
    <property type="match status" value="2"/>
</dbReference>
<dbReference type="EnsemblPlants" id="ONIVA01G04550.1">
    <property type="protein sequence ID" value="ONIVA01G04550.1"/>
    <property type="gene ID" value="ONIVA01G04550"/>
</dbReference>
<sequence>MDLLQIKLDAEVSVICHDANNHVMVRCRRAVANDNGYFLAELDETKVSDFYMGDPRKACYVQLRASPDFECNNPTNINYSSIEGAPLRDEGKRWADHDYYNYTPPAHSDKLLVKVEGMVYCQSCAQRNTHSLEGAKPLPKAEVSVICHDANNRVMVRCRRAVANDNGYFLAELDETKVSDFYMGDPRKACYVRLRASPDFECNNPTNINYSSIEGAPLRDEGKRWADHGYYNVMYATGPLGTSNAITPQTSTTLASRVRRSVTRANGGPTMATITSCTPLAHSLSGRRSALLSTRLLMNVPAFVTLTLAHLRVSSIWETWSSNWMVDMWFFCVSVLIVVALV</sequence>
<dbReference type="PANTHER" id="PTHR33470">
    <property type="entry name" value="OS01G0164075 PROTEIN"/>
    <property type="match status" value="1"/>
</dbReference>
<dbReference type="GO" id="GO:0071944">
    <property type="term" value="C:cell periphery"/>
    <property type="evidence" value="ECO:0007669"/>
    <property type="project" value="TreeGrafter"/>
</dbReference>
<evidence type="ECO:0000256" key="1">
    <source>
        <dbReference type="ARBA" id="ARBA00022729"/>
    </source>
</evidence>
<dbReference type="PANTHER" id="PTHR33470:SF4">
    <property type="entry name" value="OS01G0164025 PROTEIN"/>
    <property type="match status" value="1"/>
</dbReference>
<dbReference type="Proteomes" id="UP000006591">
    <property type="component" value="Chromosome 1"/>
</dbReference>
<name>A0A0E0FGN4_ORYNI</name>
<dbReference type="eggNOG" id="ENOG502RY0E">
    <property type="taxonomic scope" value="Eukaryota"/>
</dbReference>
<protein>
    <submittedName>
        <fullName evidence="2">Uncharacterized protein</fullName>
    </submittedName>
</protein>
<accession>A0A0E0FGN4</accession>
<evidence type="ECO:0000313" key="3">
    <source>
        <dbReference type="Proteomes" id="UP000006591"/>
    </source>
</evidence>
<keyword evidence="1" id="KW-0732">Signal</keyword>